<keyword evidence="3" id="KW-1185">Reference proteome</keyword>
<organism evidence="2 3">
    <name type="scientific">Allorhodopirellula solitaria</name>
    <dbReference type="NCBI Taxonomy" id="2527987"/>
    <lineage>
        <taxon>Bacteria</taxon>
        <taxon>Pseudomonadati</taxon>
        <taxon>Planctomycetota</taxon>
        <taxon>Planctomycetia</taxon>
        <taxon>Pirellulales</taxon>
        <taxon>Pirellulaceae</taxon>
        <taxon>Allorhodopirellula</taxon>
    </lineage>
</organism>
<dbReference type="RefSeq" id="WP_146392345.1">
    <property type="nucleotide sequence ID" value="NZ_SJPK01000008.1"/>
</dbReference>
<reference evidence="2 3" key="1">
    <citation type="submission" date="2019-02" db="EMBL/GenBank/DDBJ databases">
        <title>Deep-cultivation of Planctomycetes and their phenomic and genomic characterization uncovers novel biology.</title>
        <authorList>
            <person name="Wiegand S."/>
            <person name="Jogler M."/>
            <person name="Boedeker C."/>
            <person name="Pinto D."/>
            <person name="Vollmers J."/>
            <person name="Rivas-Marin E."/>
            <person name="Kohn T."/>
            <person name="Peeters S.H."/>
            <person name="Heuer A."/>
            <person name="Rast P."/>
            <person name="Oberbeckmann S."/>
            <person name="Bunk B."/>
            <person name="Jeske O."/>
            <person name="Meyerdierks A."/>
            <person name="Storesund J.E."/>
            <person name="Kallscheuer N."/>
            <person name="Luecker S."/>
            <person name="Lage O.M."/>
            <person name="Pohl T."/>
            <person name="Merkel B.J."/>
            <person name="Hornburger P."/>
            <person name="Mueller R.-W."/>
            <person name="Bruemmer F."/>
            <person name="Labrenz M."/>
            <person name="Spormann A.M."/>
            <person name="Op Den Camp H."/>
            <person name="Overmann J."/>
            <person name="Amann R."/>
            <person name="Jetten M.S.M."/>
            <person name="Mascher T."/>
            <person name="Medema M.H."/>
            <person name="Devos D.P."/>
            <person name="Kaster A.-K."/>
            <person name="Ovreas L."/>
            <person name="Rohde M."/>
            <person name="Galperin M.Y."/>
            <person name="Jogler C."/>
        </authorList>
    </citation>
    <scope>NUCLEOTIDE SEQUENCE [LARGE SCALE GENOMIC DNA]</scope>
    <source>
        <strain evidence="2 3">CA85</strain>
    </source>
</reference>
<evidence type="ECO:0000256" key="1">
    <source>
        <dbReference type="SAM" id="Phobius"/>
    </source>
</evidence>
<dbReference type="EMBL" id="SJPK01000008">
    <property type="protein sequence ID" value="TWT65095.1"/>
    <property type="molecule type" value="Genomic_DNA"/>
</dbReference>
<sequence length="146" mass="16595">MNQENALSSPLFVGSGLLALLLYFGWSPDPAMKEESQANKSPVEFNTIYPSVSGTLSLAGSMWDDPFKDIQNEKLKSITEPTHAIQDLIENKLTKNQKLMMLVIPVQEGDRPVDIENRRRRRHAVELALANQGYQAPFWDRMTYRS</sequence>
<gene>
    <name evidence="2" type="ORF">CA85_34410</name>
</gene>
<proteinExistence type="predicted"/>
<dbReference type="AlphaFoldDB" id="A0A5C5XSW4"/>
<keyword evidence="1" id="KW-0812">Transmembrane</keyword>
<feature type="transmembrane region" description="Helical" evidence="1">
    <location>
        <begin position="6"/>
        <end position="26"/>
    </location>
</feature>
<comment type="caution">
    <text evidence="2">The sequence shown here is derived from an EMBL/GenBank/DDBJ whole genome shotgun (WGS) entry which is preliminary data.</text>
</comment>
<protein>
    <submittedName>
        <fullName evidence="2">Uncharacterized protein</fullName>
    </submittedName>
</protein>
<keyword evidence="1" id="KW-0472">Membrane</keyword>
<evidence type="ECO:0000313" key="3">
    <source>
        <dbReference type="Proteomes" id="UP000318053"/>
    </source>
</evidence>
<keyword evidence="1" id="KW-1133">Transmembrane helix</keyword>
<name>A0A5C5XSW4_9BACT</name>
<dbReference type="Proteomes" id="UP000318053">
    <property type="component" value="Unassembled WGS sequence"/>
</dbReference>
<accession>A0A5C5XSW4</accession>
<evidence type="ECO:0000313" key="2">
    <source>
        <dbReference type="EMBL" id="TWT65095.1"/>
    </source>
</evidence>